<reference evidence="2 3" key="1">
    <citation type="journal article" date="2011" name="J. Bacteriol.">
        <title>Genome sequence of the verrucomicrobium Opitutus terrae PB90-1, an abundant inhabitant of rice paddy soil ecosystems.</title>
        <authorList>
            <person name="van Passel M.W."/>
            <person name="Kant R."/>
            <person name="Palva A."/>
            <person name="Copeland A."/>
            <person name="Lucas S."/>
            <person name="Lapidus A."/>
            <person name="Glavina del Rio T."/>
            <person name="Pitluck S."/>
            <person name="Goltsman E."/>
            <person name="Clum A."/>
            <person name="Sun H."/>
            <person name="Schmutz J."/>
            <person name="Larimer F.W."/>
            <person name="Land M.L."/>
            <person name="Hauser L."/>
            <person name="Kyrpides N."/>
            <person name="Mikhailova N."/>
            <person name="Richardson P.P."/>
            <person name="Janssen P.H."/>
            <person name="de Vos W.M."/>
            <person name="Smidt H."/>
        </authorList>
    </citation>
    <scope>NUCLEOTIDE SEQUENCE [LARGE SCALE GENOMIC DNA]</scope>
    <source>
        <strain evidence="3">DSM 11246 / JCM 15787 / PB90-1</strain>
    </source>
</reference>
<dbReference type="RefSeq" id="WP_012373156.1">
    <property type="nucleotide sequence ID" value="NC_010571.1"/>
</dbReference>
<feature type="transmembrane region" description="Helical" evidence="1">
    <location>
        <begin position="70"/>
        <end position="89"/>
    </location>
</feature>
<keyword evidence="1" id="KW-1133">Transmembrane helix</keyword>
<keyword evidence="1" id="KW-0812">Transmembrane</keyword>
<feature type="transmembrane region" description="Helical" evidence="1">
    <location>
        <begin position="41"/>
        <end position="58"/>
    </location>
</feature>
<sequence length="289" mass="32008">MNAKNVRLRPLRAAAYALLAVAVIGGGWVLWRSVPFDLPSYATWAGLVVALVAIVSLLKPQRWLGIATRGRAAILLLVGVALTTTAALWPSSLHRSAREKHRIDDFLPEYNFAEYHEARTRAPIDRVIEATRNVSVADMPTARLLMTIRRMAGGHLSVPPADSKPWINDVRDQKTGFMVLEESERDSVFALPLGTKASGLPHPVRCSPAEFAGFTGPGKVRVVFDVRVAQEDDGLVRVTTETRILADDPETRRAFACYWRFIYPGSAIIRRVWLDAMIARAERATPSET</sequence>
<proteinExistence type="predicted"/>
<dbReference type="AlphaFoldDB" id="B1ZQD8"/>
<protein>
    <recommendedName>
        <fullName evidence="4">DUF1990 domain-containing protein</fullName>
    </recommendedName>
</protein>
<evidence type="ECO:0008006" key="4">
    <source>
        <dbReference type="Google" id="ProtNLM"/>
    </source>
</evidence>
<dbReference type="STRING" id="452637.Oter_0328"/>
<dbReference type="Proteomes" id="UP000007013">
    <property type="component" value="Chromosome"/>
</dbReference>
<accession>B1ZQD8</accession>
<feature type="transmembrane region" description="Helical" evidence="1">
    <location>
        <begin position="12"/>
        <end position="29"/>
    </location>
</feature>
<dbReference type="OrthoDB" id="5464833at2"/>
<keyword evidence="1" id="KW-0472">Membrane</keyword>
<dbReference type="KEGG" id="ote:Oter_0328"/>
<organism evidence="2 3">
    <name type="scientific">Opitutus terrae (strain DSM 11246 / JCM 15787 / PB90-1)</name>
    <dbReference type="NCBI Taxonomy" id="452637"/>
    <lineage>
        <taxon>Bacteria</taxon>
        <taxon>Pseudomonadati</taxon>
        <taxon>Verrucomicrobiota</taxon>
        <taxon>Opitutia</taxon>
        <taxon>Opitutales</taxon>
        <taxon>Opitutaceae</taxon>
        <taxon>Opitutus</taxon>
    </lineage>
</organism>
<dbReference type="HOGENOM" id="CLU_1097945_0_0_0"/>
<keyword evidence="3" id="KW-1185">Reference proteome</keyword>
<evidence type="ECO:0000313" key="2">
    <source>
        <dbReference type="EMBL" id="ACB73618.1"/>
    </source>
</evidence>
<gene>
    <name evidence="2" type="ordered locus">Oter_0328</name>
</gene>
<evidence type="ECO:0000256" key="1">
    <source>
        <dbReference type="SAM" id="Phobius"/>
    </source>
</evidence>
<evidence type="ECO:0000313" key="3">
    <source>
        <dbReference type="Proteomes" id="UP000007013"/>
    </source>
</evidence>
<name>B1ZQD8_OPITP</name>
<dbReference type="EMBL" id="CP001032">
    <property type="protein sequence ID" value="ACB73618.1"/>
    <property type="molecule type" value="Genomic_DNA"/>
</dbReference>